<protein>
    <recommendedName>
        <fullName evidence="4">Lectin-like protein BA14k</fullName>
    </recommendedName>
</protein>
<organism evidence="2 3">
    <name type="scientific">Bradyrhizobium yuanmingense</name>
    <dbReference type="NCBI Taxonomy" id="108015"/>
    <lineage>
        <taxon>Bacteria</taxon>
        <taxon>Pseudomonadati</taxon>
        <taxon>Pseudomonadota</taxon>
        <taxon>Alphaproteobacteria</taxon>
        <taxon>Hyphomicrobiales</taxon>
        <taxon>Nitrobacteraceae</taxon>
        <taxon>Bradyrhizobium</taxon>
    </lineage>
</organism>
<reference evidence="2 3" key="1">
    <citation type="submission" date="2016-08" db="EMBL/GenBank/DDBJ databases">
        <authorList>
            <person name="Seilhamer J.J."/>
        </authorList>
    </citation>
    <scope>NUCLEOTIDE SEQUENCE [LARGE SCALE GENOMIC DNA]</scope>
    <source>
        <strain evidence="2 3">CCBAU 10071</strain>
    </source>
</reference>
<evidence type="ECO:0000313" key="3">
    <source>
        <dbReference type="Proteomes" id="UP000183174"/>
    </source>
</evidence>
<accession>A0A1C3XJ00</accession>
<gene>
    <name evidence="2" type="ORF">GA0061099_10303</name>
</gene>
<dbReference type="Proteomes" id="UP000183174">
    <property type="component" value="Unassembled WGS sequence"/>
</dbReference>
<dbReference type="RefSeq" id="WP_074448468.1">
    <property type="nucleotide sequence ID" value="NZ_FMAE01000030.1"/>
</dbReference>
<evidence type="ECO:0000313" key="2">
    <source>
        <dbReference type="EMBL" id="SCB52240.1"/>
    </source>
</evidence>
<sequence>MALTSFKIITGLTALWSLMLVAAIQRDATAPPVVAAEEPQQSTPKADRLPLFIVVDRTDTPAQAPTETAERGREHKRHDICEHGRRYFRIGRHQYWHCRRR</sequence>
<dbReference type="EMBL" id="FMAE01000030">
    <property type="protein sequence ID" value="SCB52240.1"/>
    <property type="molecule type" value="Genomic_DNA"/>
</dbReference>
<feature type="chain" id="PRO_5008686605" description="Lectin-like protein BA14k" evidence="1">
    <location>
        <begin position="23"/>
        <end position="101"/>
    </location>
</feature>
<evidence type="ECO:0000256" key="1">
    <source>
        <dbReference type="SAM" id="SignalP"/>
    </source>
</evidence>
<evidence type="ECO:0008006" key="4">
    <source>
        <dbReference type="Google" id="ProtNLM"/>
    </source>
</evidence>
<keyword evidence="1" id="KW-0732">Signal</keyword>
<proteinExistence type="predicted"/>
<dbReference type="AlphaFoldDB" id="A0A1C3XJ00"/>
<feature type="signal peptide" evidence="1">
    <location>
        <begin position="1"/>
        <end position="22"/>
    </location>
</feature>
<name>A0A1C3XJ00_9BRAD</name>